<keyword evidence="3" id="KW-1185">Reference proteome</keyword>
<evidence type="ECO:0000256" key="1">
    <source>
        <dbReference type="SAM" id="SignalP"/>
    </source>
</evidence>
<protein>
    <submittedName>
        <fullName evidence="2">Uncharacterized protein</fullName>
    </submittedName>
</protein>
<gene>
    <name evidence="2" type="ORF">GCM10009416_20340</name>
</gene>
<accession>A0ABP3Q322</accession>
<dbReference type="RefSeq" id="WP_343895161.1">
    <property type="nucleotide sequence ID" value="NZ_BAAAFZ010000024.1"/>
</dbReference>
<feature type="chain" id="PRO_5045352132" evidence="1">
    <location>
        <begin position="27"/>
        <end position="83"/>
    </location>
</feature>
<organism evidence="2 3">
    <name type="scientific">Craurococcus roseus</name>
    <dbReference type="NCBI Taxonomy" id="77585"/>
    <lineage>
        <taxon>Bacteria</taxon>
        <taxon>Pseudomonadati</taxon>
        <taxon>Pseudomonadota</taxon>
        <taxon>Alphaproteobacteria</taxon>
        <taxon>Acetobacterales</taxon>
        <taxon>Acetobacteraceae</taxon>
        <taxon>Craurococcus</taxon>
    </lineage>
</organism>
<dbReference type="Gene3D" id="3.40.190.150">
    <property type="entry name" value="Bordetella uptake gene, domain 1"/>
    <property type="match status" value="1"/>
</dbReference>
<name>A0ABP3Q322_9PROT</name>
<keyword evidence="1" id="KW-0732">Signal</keyword>
<sequence length="83" mass="8468">MFRERARAIAAACLSAAAWAVPPARAQAPIAIVTSFGSASAAGIVARLLATEFTPILGAPVVAKNTTAARAQTGRRCCSRRSA</sequence>
<comment type="caution">
    <text evidence="2">The sequence shown here is derived from an EMBL/GenBank/DDBJ whole genome shotgun (WGS) entry which is preliminary data.</text>
</comment>
<proteinExistence type="predicted"/>
<dbReference type="Proteomes" id="UP001501588">
    <property type="component" value="Unassembled WGS sequence"/>
</dbReference>
<feature type="signal peptide" evidence="1">
    <location>
        <begin position="1"/>
        <end position="26"/>
    </location>
</feature>
<evidence type="ECO:0000313" key="3">
    <source>
        <dbReference type="Proteomes" id="UP001501588"/>
    </source>
</evidence>
<dbReference type="InterPro" id="IPR042100">
    <property type="entry name" value="Bug_dom1"/>
</dbReference>
<evidence type="ECO:0000313" key="2">
    <source>
        <dbReference type="EMBL" id="GAA0581814.1"/>
    </source>
</evidence>
<dbReference type="EMBL" id="BAAAFZ010000024">
    <property type="protein sequence ID" value="GAA0581814.1"/>
    <property type="molecule type" value="Genomic_DNA"/>
</dbReference>
<reference evidence="3" key="1">
    <citation type="journal article" date="2019" name="Int. J. Syst. Evol. Microbiol.">
        <title>The Global Catalogue of Microorganisms (GCM) 10K type strain sequencing project: providing services to taxonomists for standard genome sequencing and annotation.</title>
        <authorList>
            <consortium name="The Broad Institute Genomics Platform"/>
            <consortium name="The Broad Institute Genome Sequencing Center for Infectious Disease"/>
            <person name="Wu L."/>
            <person name="Ma J."/>
        </authorList>
    </citation>
    <scope>NUCLEOTIDE SEQUENCE [LARGE SCALE GENOMIC DNA]</scope>
    <source>
        <strain evidence="3">JCM 9933</strain>
    </source>
</reference>